<name>A0AAE0X8Q3_9PEZI</name>
<evidence type="ECO:0000256" key="2">
    <source>
        <dbReference type="ARBA" id="ARBA00008170"/>
    </source>
</evidence>
<organism evidence="13 14">
    <name type="scientific">Podospora appendiculata</name>
    <dbReference type="NCBI Taxonomy" id="314037"/>
    <lineage>
        <taxon>Eukaryota</taxon>
        <taxon>Fungi</taxon>
        <taxon>Dikarya</taxon>
        <taxon>Ascomycota</taxon>
        <taxon>Pezizomycotina</taxon>
        <taxon>Sordariomycetes</taxon>
        <taxon>Sordariomycetidae</taxon>
        <taxon>Sordariales</taxon>
        <taxon>Podosporaceae</taxon>
        <taxon>Podospora</taxon>
    </lineage>
</organism>
<keyword evidence="9 10" id="KW-0472">Membrane</keyword>
<feature type="transmembrane region" description="Helical" evidence="10">
    <location>
        <begin position="181"/>
        <end position="207"/>
    </location>
</feature>
<evidence type="ECO:0000313" key="13">
    <source>
        <dbReference type="EMBL" id="KAK3688153.1"/>
    </source>
</evidence>
<dbReference type="NCBIfam" id="TIGR00378">
    <property type="entry name" value="cax"/>
    <property type="match status" value="1"/>
</dbReference>
<keyword evidence="8 10" id="KW-0406">Ion transport</keyword>
<comment type="subcellular location">
    <subcellularLocation>
        <location evidence="1">Endomembrane system</location>
        <topology evidence="1">Multi-pass membrane protein</topology>
    </subcellularLocation>
    <subcellularLocation>
        <location evidence="10">Vacuole membrane</location>
    </subcellularLocation>
</comment>
<dbReference type="InterPro" id="IPR004837">
    <property type="entry name" value="NaCa_Exmemb"/>
</dbReference>
<evidence type="ECO:0000256" key="7">
    <source>
        <dbReference type="ARBA" id="ARBA00022989"/>
    </source>
</evidence>
<dbReference type="GO" id="GO:0000329">
    <property type="term" value="C:fungal-type vacuole membrane"/>
    <property type="evidence" value="ECO:0007669"/>
    <property type="project" value="TreeGrafter"/>
</dbReference>
<feature type="domain" description="Sodium/calcium exchanger membrane region" evidence="12">
    <location>
        <begin position="118"/>
        <end position="281"/>
    </location>
</feature>
<dbReference type="FunFam" id="1.20.1420.30:FF:000027">
    <property type="entry name" value="Vacuolar calcium ion transporter"/>
    <property type="match status" value="1"/>
</dbReference>
<dbReference type="FunFam" id="1.20.1420.30:FF:000026">
    <property type="entry name" value="Vacuolar calcium ion transporter"/>
    <property type="match status" value="1"/>
</dbReference>
<dbReference type="InterPro" id="IPR004713">
    <property type="entry name" value="CaH_exchang"/>
</dbReference>
<evidence type="ECO:0000256" key="4">
    <source>
        <dbReference type="ARBA" id="ARBA00022568"/>
    </source>
</evidence>
<dbReference type="PANTHER" id="PTHR31503">
    <property type="entry name" value="VACUOLAR CALCIUM ION TRANSPORTER"/>
    <property type="match status" value="1"/>
</dbReference>
<reference evidence="13" key="2">
    <citation type="submission" date="2023-06" db="EMBL/GenBank/DDBJ databases">
        <authorList>
            <consortium name="Lawrence Berkeley National Laboratory"/>
            <person name="Haridas S."/>
            <person name="Hensen N."/>
            <person name="Bonometti L."/>
            <person name="Westerberg I."/>
            <person name="Brannstrom I.O."/>
            <person name="Guillou S."/>
            <person name="Cros-Aarteil S."/>
            <person name="Calhoun S."/>
            <person name="Kuo A."/>
            <person name="Mondo S."/>
            <person name="Pangilinan J."/>
            <person name="Riley R."/>
            <person name="Labutti K."/>
            <person name="Andreopoulos B."/>
            <person name="Lipzen A."/>
            <person name="Chen C."/>
            <person name="Yanf M."/>
            <person name="Daum C."/>
            <person name="Ng V."/>
            <person name="Clum A."/>
            <person name="Steindorff A."/>
            <person name="Ohm R."/>
            <person name="Martin F."/>
            <person name="Silar P."/>
            <person name="Natvig D."/>
            <person name="Lalanne C."/>
            <person name="Gautier V."/>
            <person name="Ament-Velasquez S.L."/>
            <person name="Kruys A."/>
            <person name="Hutchinson M.I."/>
            <person name="Powell A.J."/>
            <person name="Barry K."/>
            <person name="Miller A.N."/>
            <person name="Grigoriev I.V."/>
            <person name="Debuchy R."/>
            <person name="Gladieux P."/>
            <person name="Thoren M.H."/>
            <person name="Johannesson H."/>
        </authorList>
    </citation>
    <scope>NUCLEOTIDE SEQUENCE</scope>
    <source>
        <strain evidence="13">CBS 314.62</strain>
    </source>
</reference>
<keyword evidence="10" id="KW-0926">Vacuole</keyword>
<feature type="transmembrane region" description="Helical" evidence="10">
    <location>
        <begin position="442"/>
        <end position="462"/>
    </location>
</feature>
<keyword evidence="14" id="KW-1185">Reference proteome</keyword>
<evidence type="ECO:0000256" key="8">
    <source>
        <dbReference type="ARBA" id="ARBA00023065"/>
    </source>
</evidence>
<feature type="transmembrane region" description="Helical" evidence="10">
    <location>
        <begin position="414"/>
        <end position="435"/>
    </location>
</feature>
<feature type="transmembrane region" description="Helical" evidence="10">
    <location>
        <begin position="147"/>
        <end position="169"/>
    </location>
</feature>
<dbReference type="InterPro" id="IPR004798">
    <property type="entry name" value="CAX-like"/>
</dbReference>
<comment type="similarity">
    <text evidence="2 10">Belongs to the Ca(2+):cation antiporter (CaCA) (TC 2.A.19) family.</text>
</comment>
<feature type="transmembrane region" description="Helical" evidence="10">
    <location>
        <begin position="312"/>
        <end position="336"/>
    </location>
</feature>
<evidence type="ECO:0000256" key="6">
    <source>
        <dbReference type="ARBA" id="ARBA00022837"/>
    </source>
</evidence>
<reference evidence="13" key="1">
    <citation type="journal article" date="2023" name="Mol. Phylogenet. Evol.">
        <title>Genome-scale phylogeny and comparative genomics of the fungal order Sordariales.</title>
        <authorList>
            <person name="Hensen N."/>
            <person name="Bonometti L."/>
            <person name="Westerberg I."/>
            <person name="Brannstrom I.O."/>
            <person name="Guillou S."/>
            <person name="Cros-Aarteil S."/>
            <person name="Calhoun S."/>
            <person name="Haridas S."/>
            <person name="Kuo A."/>
            <person name="Mondo S."/>
            <person name="Pangilinan J."/>
            <person name="Riley R."/>
            <person name="LaButti K."/>
            <person name="Andreopoulos B."/>
            <person name="Lipzen A."/>
            <person name="Chen C."/>
            <person name="Yan M."/>
            <person name="Daum C."/>
            <person name="Ng V."/>
            <person name="Clum A."/>
            <person name="Steindorff A."/>
            <person name="Ohm R.A."/>
            <person name="Martin F."/>
            <person name="Silar P."/>
            <person name="Natvig D.O."/>
            <person name="Lalanne C."/>
            <person name="Gautier V."/>
            <person name="Ament-Velasquez S.L."/>
            <person name="Kruys A."/>
            <person name="Hutchinson M.I."/>
            <person name="Powell A.J."/>
            <person name="Barry K."/>
            <person name="Miller A.N."/>
            <person name="Grigoriev I.V."/>
            <person name="Debuchy R."/>
            <person name="Gladieux P."/>
            <person name="Hiltunen Thoren M."/>
            <person name="Johannesson H."/>
        </authorList>
    </citation>
    <scope>NUCLEOTIDE SEQUENCE</scope>
    <source>
        <strain evidence="13">CBS 314.62</strain>
    </source>
</reference>
<keyword evidence="6 10" id="KW-0106">Calcium</keyword>
<dbReference type="InterPro" id="IPR044880">
    <property type="entry name" value="NCX_ion-bd_dom_sf"/>
</dbReference>
<comment type="caution">
    <text evidence="10">Lacks conserved residue(s) required for the propagation of feature annotation.</text>
</comment>
<keyword evidence="3 10" id="KW-0813">Transport</keyword>
<evidence type="ECO:0000313" key="14">
    <source>
        <dbReference type="Proteomes" id="UP001270362"/>
    </source>
</evidence>
<keyword evidence="5 10" id="KW-0812">Transmembrane</keyword>
<gene>
    <name evidence="13" type="ORF">B0T22DRAFT_146787</name>
</gene>
<accession>A0AAE0X8Q3</accession>
<dbReference type="PANTHER" id="PTHR31503:SF14">
    <property type="entry name" value="VACUOLAR CALCIUM ION TRANSPORTER"/>
    <property type="match status" value="1"/>
</dbReference>
<feature type="transmembrane region" description="Helical" evidence="10">
    <location>
        <begin position="116"/>
        <end position="135"/>
    </location>
</feature>
<dbReference type="Gene3D" id="1.20.1420.30">
    <property type="entry name" value="NCX, central ion-binding region"/>
    <property type="match status" value="2"/>
</dbReference>
<feature type="transmembrane region" description="Helical" evidence="10">
    <location>
        <begin position="219"/>
        <end position="241"/>
    </location>
</feature>
<keyword evidence="10" id="KW-0050">Antiport</keyword>
<dbReference type="GO" id="GO:0015369">
    <property type="term" value="F:calcium:proton antiporter activity"/>
    <property type="evidence" value="ECO:0007669"/>
    <property type="project" value="UniProtKB-UniRule"/>
</dbReference>
<dbReference type="AlphaFoldDB" id="A0AAE0X8Q3"/>
<proteinExistence type="inferred from homology"/>
<sequence>MSSPVATTGAGEKRLSQSSSRSRTQPQTHQLPLHQGDVNESTLGPDAAARAGVDPKPAGPIAVRAEGESGRSGIHPASFLKITLRSSSWASRAVNILWPAVPAALAVRYARPEWDLPIFILAYIAMVPCANLIGFAAQGLAQKLPHVWGVLAETTLGSLVEIILFMVLITRVNEKDGVDYIQVIRAAILGSVLATMLLCLGLCFIAGGIRRDETSFSETVSEAGSGLLLTAGFGLAIPTVFQRSLMGGVLSDEELLTKTIQISRSTAVLLIIAYLIYVFFQARTHHGIYDVIFEEDSKRDADKNKDAHRHRLTLTECILALAVSIALVAVLATILVDKIHYLVEERNVSDAFVGLILVPLVEKAAEHLTAVDEAWDNQMNFALSHVLGATLQTALFNGPLVVIVGWGLDKNMGLNFETFDMVVLILAILTVGNFLRDQKSNYLEGSLLVIVYVAIAVAAAYYPKPVSAHEAGAEVPTTSTGGGVEEAVHRLMF</sequence>
<evidence type="ECO:0000256" key="5">
    <source>
        <dbReference type="ARBA" id="ARBA00022692"/>
    </source>
</evidence>
<dbReference type="Pfam" id="PF01699">
    <property type="entry name" value="Na_Ca_ex"/>
    <property type="match status" value="2"/>
</dbReference>
<feature type="transmembrane region" description="Helical" evidence="10">
    <location>
        <begin position="386"/>
        <end position="408"/>
    </location>
</feature>
<evidence type="ECO:0000256" key="1">
    <source>
        <dbReference type="ARBA" id="ARBA00004127"/>
    </source>
</evidence>
<evidence type="ECO:0000259" key="12">
    <source>
        <dbReference type="Pfam" id="PF01699"/>
    </source>
</evidence>
<comment type="caution">
    <text evidence="13">The sequence shown here is derived from an EMBL/GenBank/DDBJ whole genome shotgun (WGS) entry which is preliminary data.</text>
</comment>
<evidence type="ECO:0000256" key="11">
    <source>
        <dbReference type="SAM" id="MobiDB-lite"/>
    </source>
</evidence>
<protein>
    <recommendedName>
        <fullName evidence="10">Vacuolar calcium ion transporter</fullName>
    </recommendedName>
</protein>
<keyword evidence="7 10" id="KW-1133">Transmembrane helix</keyword>
<evidence type="ECO:0000256" key="9">
    <source>
        <dbReference type="ARBA" id="ARBA00023136"/>
    </source>
</evidence>
<feature type="region of interest" description="Disordered" evidence="11">
    <location>
        <begin position="1"/>
        <end position="69"/>
    </location>
</feature>
<feature type="transmembrane region" description="Helical" evidence="10">
    <location>
        <begin position="261"/>
        <end position="280"/>
    </location>
</feature>
<dbReference type="GO" id="GO:0006874">
    <property type="term" value="P:intracellular calcium ion homeostasis"/>
    <property type="evidence" value="ECO:0007669"/>
    <property type="project" value="TreeGrafter"/>
</dbReference>
<evidence type="ECO:0000256" key="3">
    <source>
        <dbReference type="ARBA" id="ARBA00022448"/>
    </source>
</evidence>
<dbReference type="EMBL" id="JAULSO010000002">
    <property type="protein sequence ID" value="KAK3688153.1"/>
    <property type="molecule type" value="Genomic_DNA"/>
</dbReference>
<keyword evidence="4 10" id="KW-0109">Calcium transport</keyword>
<evidence type="ECO:0000256" key="10">
    <source>
        <dbReference type="RuleBase" id="RU365028"/>
    </source>
</evidence>
<feature type="domain" description="Sodium/calcium exchanger membrane region" evidence="12">
    <location>
        <begin position="318"/>
        <end position="458"/>
    </location>
</feature>
<dbReference type="Proteomes" id="UP001270362">
    <property type="component" value="Unassembled WGS sequence"/>
</dbReference>
<comment type="function">
    <text evidence="10">Has a role in promoting intracellular calcium ion sequestration via the exchange of calcium ions for hydrogen ions across the vacuolar membrane. Involved also in manganese ion homeostasis via its uptake into the vacuole.</text>
</comment>
<feature type="compositionally biased region" description="Low complexity" evidence="11">
    <location>
        <begin position="16"/>
        <end position="30"/>
    </location>
</feature>
<dbReference type="GO" id="GO:0012505">
    <property type="term" value="C:endomembrane system"/>
    <property type="evidence" value="ECO:0007669"/>
    <property type="project" value="UniProtKB-SubCell"/>
</dbReference>